<dbReference type="EMBL" id="VMFF01000005">
    <property type="protein sequence ID" value="TSC66435.1"/>
    <property type="molecule type" value="Genomic_DNA"/>
</dbReference>
<dbReference type="Proteomes" id="UP000319613">
    <property type="component" value="Unassembled WGS sequence"/>
</dbReference>
<dbReference type="AlphaFoldDB" id="A0A554JDH9"/>
<evidence type="ECO:0000256" key="1">
    <source>
        <dbReference type="SAM" id="Phobius"/>
    </source>
</evidence>
<keyword evidence="1" id="KW-1133">Transmembrane helix</keyword>
<comment type="caution">
    <text evidence="2">The sequence shown here is derived from an EMBL/GenBank/DDBJ whole genome shotgun (WGS) entry which is preliminary data.</text>
</comment>
<proteinExistence type="predicted"/>
<accession>A0A554JDH9</accession>
<reference evidence="2 3" key="1">
    <citation type="submission" date="2017-07" db="EMBL/GenBank/DDBJ databases">
        <title>Mechanisms for carbon and nitrogen cycling indicate functional differentiation within the Candidate Phyla Radiation.</title>
        <authorList>
            <person name="Danczak R.E."/>
            <person name="Johnston M.D."/>
            <person name="Kenah C."/>
            <person name="Slattery M."/>
            <person name="Wrighton K.C."/>
            <person name="Wilkins M.J."/>
        </authorList>
    </citation>
    <scope>NUCLEOTIDE SEQUENCE [LARGE SCALE GENOMIC DNA]</scope>
    <source>
        <strain evidence="2">Gr01-1014_77</strain>
    </source>
</reference>
<organism evidence="2 3">
    <name type="scientific">Candidatus Doudnabacteria bacterium Gr01-1014_77</name>
    <dbReference type="NCBI Taxonomy" id="2017133"/>
    <lineage>
        <taxon>Bacteria</taxon>
        <taxon>Candidatus Doudnaibacteriota</taxon>
    </lineage>
</organism>
<sequence length="107" mass="11633">MALTKEKKEYIVLGIVLLAIVFVLYSYLGKGSSTPDPEAVKNTSTENLQPVVTPGTQHARKVLDLNSIGSSLNTAVLQDPRFKYLVTPAYPIVDKSEVGLQNPFVGK</sequence>
<evidence type="ECO:0000313" key="2">
    <source>
        <dbReference type="EMBL" id="TSC66435.1"/>
    </source>
</evidence>
<name>A0A554JDH9_9BACT</name>
<keyword evidence="1" id="KW-0812">Transmembrane</keyword>
<protein>
    <submittedName>
        <fullName evidence="2">Uncharacterized protein</fullName>
    </submittedName>
</protein>
<gene>
    <name evidence="2" type="ORF">G01um101477_92</name>
</gene>
<feature type="transmembrane region" description="Helical" evidence="1">
    <location>
        <begin position="10"/>
        <end position="28"/>
    </location>
</feature>
<evidence type="ECO:0000313" key="3">
    <source>
        <dbReference type="Proteomes" id="UP000319613"/>
    </source>
</evidence>
<keyword evidence="1" id="KW-0472">Membrane</keyword>